<dbReference type="Gene3D" id="1.10.10.10">
    <property type="entry name" value="Winged helix-like DNA-binding domain superfamily/Winged helix DNA-binding domain"/>
    <property type="match status" value="1"/>
</dbReference>
<accession>A0ABR5AL35</accession>
<dbReference type="InterPro" id="IPR028978">
    <property type="entry name" value="Chorismate_lyase_/UTRA_dom_sf"/>
</dbReference>
<dbReference type="InterPro" id="IPR036388">
    <property type="entry name" value="WH-like_DNA-bd_sf"/>
</dbReference>
<comment type="caution">
    <text evidence="5">The sequence shown here is derived from an EMBL/GenBank/DDBJ whole genome shotgun (WGS) entry which is preliminary data.</text>
</comment>
<dbReference type="Gene3D" id="3.40.1410.10">
    <property type="entry name" value="Chorismate lyase-like"/>
    <property type="match status" value="1"/>
</dbReference>
<dbReference type="Proteomes" id="UP000031967">
    <property type="component" value="Unassembled WGS sequence"/>
</dbReference>
<evidence type="ECO:0000256" key="1">
    <source>
        <dbReference type="ARBA" id="ARBA00023015"/>
    </source>
</evidence>
<keyword evidence="1" id="KW-0805">Transcription regulation</keyword>
<name>A0ABR5AL35_9BACL</name>
<dbReference type="PANTHER" id="PTHR44846">
    <property type="entry name" value="MANNOSYL-D-GLYCERATE TRANSPORT/METABOLISM SYSTEM REPRESSOR MNGR-RELATED"/>
    <property type="match status" value="1"/>
</dbReference>
<organism evidence="5 6">
    <name type="scientific">Gordoniibacillus kamchatkensis</name>
    <dbReference type="NCBI Taxonomy" id="1590651"/>
    <lineage>
        <taxon>Bacteria</taxon>
        <taxon>Bacillati</taxon>
        <taxon>Bacillota</taxon>
        <taxon>Bacilli</taxon>
        <taxon>Bacillales</taxon>
        <taxon>Paenibacillaceae</taxon>
        <taxon>Gordoniibacillus</taxon>
    </lineage>
</organism>
<feature type="domain" description="HTH gntR-type" evidence="4">
    <location>
        <begin position="1"/>
        <end position="35"/>
    </location>
</feature>
<dbReference type="PANTHER" id="PTHR44846:SF1">
    <property type="entry name" value="MANNOSYL-D-GLYCERATE TRANSPORT_METABOLISM SYSTEM REPRESSOR MNGR-RELATED"/>
    <property type="match status" value="1"/>
</dbReference>
<evidence type="ECO:0000313" key="5">
    <source>
        <dbReference type="EMBL" id="KIL41632.1"/>
    </source>
</evidence>
<dbReference type="InterPro" id="IPR050679">
    <property type="entry name" value="Bact_HTH_transcr_reg"/>
</dbReference>
<dbReference type="Pfam" id="PF00392">
    <property type="entry name" value="GntR"/>
    <property type="match status" value="1"/>
</dbReference>
<protein>
    <recommendedName>
        <fullName evidence="4">HTH gntR-type domain-containing protein</fullName>
    </recommendedName>
</protein>
<proteinExistence type="predicted"/>
<dbReference type="SMART" id="SM00866">
    <property type="entry name" value="UTRA"/>
    <property type="match status" value="1"/>
</dbReference>
<keyword evidence="2" id="KW-0238">DNA-binding</keyword>
<gene>
    <name evidence="5" type="ORF">SD70_05760</name>
</gene>
<dbReference type="RefSeq" id="WP_041046478.1">
    <property type="nucleotide sequence ID" value="NZ_JXAK01000007.1"/>
</dbReference>
<dbReference type="InterPro" id="IPR011663">
    <property type="entry name" value="UTRA"/>
</dbReference>
<keyword evidence="6" id="KW-1185">Reference proteome</keyword>
<sequence length="203" mass="23049">MYGVSRMTARNAVTQLVNEGLVYRVHGVGAFVARAKLERNLNKLNGFFEDMTELGLKPSSKILQFVRREPSQLEQHRFHIQKSQDVYFIQRIRYVDDKPIGLQNLVTPAHLVPGLEQVDLSSSSFYTYLNSIGRPVEKAEQRMEAVLAPTIAKTIGIAESQPFFYFERFPLRRTALRSSCSSLISGATFIPTTSRCTDRRSCL</sequence>
<dbReference type="Pfam" id="PF07702">
    <property type="entry name" value="UTRA"/>
    <property type="match status" value="1"/>
</dbReference>
<dbReference type="PROSITE" id="PS50949">
    <property type="entry name" value="HTH_GNTR"/>
    <property type="match status" value="1"/>
</dbReference>
<reference evidence="5 6" key="1">
    <citation type="submission" date="2014-12" db="EMBL/GenBank/DDBJ databases">
        <title>Draft genome sequence of Paenibacillus kamchatkensis strain B-2647.</title>
        <authorList>
            <person name="Karlyshev A.V."/>
            <person name="Kudryashova E.B."/>
        </authorList>
    </citation>
    <scope>NUCLEOTIDE SEQUENCE [LARGE SCALE GENOMIC DNA]</scope>
    <source>
        <strain evidence="5 6">VKM B-2647</strain>
    </source>
</reference>
<dbReference type="InterPro" id="IPR000524">
    <property type="entry name" value="Tscrpt_reg_HTH_GntR"/>
</dbReference>
<evidence type="ECO:0000259" key="4">
    <source>
        <dbReference type="PROSITE" id="PS50949"/>
    </source>
</evidence>
<evidence type="ECO:0000256" key="3">
    <source>
        <dbReference type="ARBA" id="ARBA00023163"/>
    </source>
</evidence>
<keyword evidence="3" id="KW-0804">Transcription</keyword>
<dbReference type="SUPFAM" id="SSF64288">
    <property type="entry name" value="Chorismate lyase-like"/>
    <property type="match status" value="1"/>
</dbReference>
<evidence type="ECO:0000313" key="6">
    <source>
        <dbReference type="Proteomes" id="UP000031967"/>
    </source>
</evidence>
<dbReference type="EMBL" id="JXAK01000007">
    <property type="protein sequence ID" value="KIL41632.1"/>
    <property type="molecule type" value="Genomic_DNA"/>
</dbReference>
<evidence type="ECO:0000256" key="2">
    <source>
        <dbReference type="ARBA" id="ARBA00023125"/>
    </source>
</evidence>